<dbReference type="EMBL" id="REGN01008316">
    <property type="protein sequence ID" value="RNA03875.1"/>
    <property type="molecule type" value="Genomic_DNA"/>
</dbReference>
<evidence type="ECO:0000313" key="3">
    <source>
        <dbReference type="Proteomes" id="UP000276133"/>
    </source>
</evidence>
<evidence type="ECO:0000313" key="2">
    <source>
        <dbReference type="EMBL" id="RNA03875.1"/>
    </source>
</evidence>
<comment type="caution">
    <text evidence="2">The sequence shown here is derived from an EMBL/GenBank/DDBJ whole genome shotgun (WGS) entry which is preliminary data.</text>
</comment>
<protein>
    <submittedName>
        <fullName evidence="2">RNA-directed DNA polymerase from mobile element jockey-like</fullName>
    </submittedName>
</protein>
<keyword evidence="2" id="KW-0808">Transferase</keyword>
<accession>A0A3M7PYL8</accession>
<dbReference type="OrthoDB" id="10062389at2759"/>
<reference evidence="2 3" key="1">
    <citation type="journal article" date="2018" name="Sci. Rep.">
        <title>Genomic signatures of local adaptation to the degree of environmental predictability in rotifers.</title>
        <authorList>
            <person name="Franch-Gras L."/>
            <person name="Hahn C."/>
            <person name="Garcia-Roger E.M."/>
            <person name="Carmona M.J."/>
            <person name="Serra M."/>
            <person name="Gomez A."/>
        </authorList>
    </citation>
    <scope>NUCLEOTIDE SEQUENCE [LARGE SCALE GENOMIC DNA]</scope>
    <source>
        <strain evidence="2">HYR1</strain>
    </source>
</reference>
<dbReference type="Proteomes" id="UP000276133">
    <property type="component" value="Unassembled WGS sequence"/>
</dbReference>
<name>A0A3M7PYL8_BRAPC</name>
<dbReference type="Pfam" id="PF00078">
    <property type="entry name" value="RVT_1"/>
    <property type="match status" value="1"/>
</dbReference>
<dbReference type="AlphaFoldDB" id="A0A3M7PYL8"/>
<keyword evidence="2" id="KW-0695">RNA-directed DNA polymerase</keyword>
<sequence>MCPRNVQHLKNGFQVVDIPIEDKNQLMEWITKSLTNRSFRVSYNGHTSKNKSIKCGVPKGSCLSPIIFILFFNDIAKSIPPDSLVHR</sequence>
<proteinExistence type="predicted"/>
<dbReference type="PANTHER" id="PTHR33481">
    <property type="entry name" value="REVERSE TRANSCRIPTASE"/>
    <property type="match status" value="1"/>
</dbReference>
<dbReference type="InterPro" id="IPR000477">
    <property type="entry name" value="RT_dom"/>
</dbReference>
<gene>
    <name evidence="2" type="ORF">BpHYR1_031740</name>
</gene>
<evidence type="ECO:0000259" key="1">
    <source>
        <dbReference type="Pfam" id="PF00078"/>
    </source>
</evidence>
<organism evidence="2 3">
    <name type="scientific">Brachionus plicatilis</name>
    <name type="common">Marine rotifer</name>
    <name type="synonym">Brachionus muelleri</name>
    <dbReference type="NCBI Taxonomy" id="10195"/>
    <lineage>
        <taxon>Eukaryota</taxon>
        <taxon>Metazoa</taxon>
        <taxon>Spiralia</taxon>
        <taxon>Gnathifera</taxon>
        <taxon>Rotifera</taxon>
        <taxon>Eurotatoria</taxon>
        <taxon>Monogononta</taxon>
        <taxon>Pseudotrocha</taxon>
        <taxon>Ploima</taxon>
        <taxon>Brachionidae</taxon>
        <taxon>Brachionus</taxon>
    </lineage>
</organism>
<keyword evidence="3" id="KW-1185">Reference proteome</keyword>
<dbReference type="PANTHER" id="PTHR33481:SF1">
    <property type="entry name" value="ENDONUCLEASE_EXONUCLEASE_PHOSPHATASE DOMAIN-CONTAINING PROTEIN-RELATED"/>
    <property type="match status" value="1"/>
</dbReference>
<dbReference type="GO" id="GO:0003964">
    <property type="term" value="F:RNA-directed DNA polymerase activity"/>
    <property type="evidence" value="ECO:0007669"/>
    <property type="project" value="UniProtKB-KW"/>
</dbReference>
<keyword evidence="2" id="KW-0548">Nucleotidyltransferase</keyword>
<feature type="domain" description="Reverse transcriptase" evidence="1">
    <location>
        <begin position="9"/>
        <end position="80"/>
    </location>
</feature>